<dbReference type="VEuPathDB" id="FungiDB:ASPTUDRAFT_483410"/>
<dbReference type="EMBL" id="KV878187">
    <property type="protein sequence ID" value="OJI86646.1"/>
    <property type="molecule type" value="Genomic_DNA"/>
</dbReference>
<protein>
    <submittedName>
        <fullName evidence="1">Uncharacterized protein</fullName>
    </submittedName>
</protein>
<gene>
    <name evidence="1" type="ORF">ASPTUDRAFT_483410</name>
</gene>
<dbReference type="Proteomes" id="UP000184304">
    <property type="component" value="Unassembled WGS sequence"/>
</dbReference>
<evidence type="ECO:0000313" key="1">
    <source>
        <dbReference type="EMBL" id="OJI86646.1"/>
    </source>
</evidence>
<proteinExistence type="predicted"/>
<organism evidence="1 2">
    <name type="scientific">Aspergillus tubingensis (strain CBS 134.48)</name>
    <dbReference type="NCBI Taxonomy" id="767770"/>
    <lineage>
        <taxon>Eukaryota</taxon>
        <taxon>Fungi</taxon>
        <taxon>Dikarya</taxon>
        <taxon>Ascomycota</taxon>
        <taxon>Pezizomycotina</taxon>
        <taxon>Eurotiomycetes</taxon>
        <taxon>Eurotiomycetidae</taxon>
        <taxon>Eurotiales</taxon>
        <taxon>Aspergillaceae</taxon>
        <taxon>Aspergillus</taxon>
        <taxon>Aspergillus subgen. Circumdati</taxon>
    </lineage>
</organism>
<dbReference type="AlphaFoldDB" id="A0A1L9NBH9"/>
<keyword evidence="2" id="KW-1185">Reference proteome</keyword>
<accession>A0A1L9NBH9</accession>
<reference evidence="2" key="1">
    <citation type="journal article" date="2017" name="Genome Biol.">
        <title>Comparative genomics reveals high biological diversity and specific adaptations in the industrially and medically important fungal genus Aspergillus.</title>
        <authorList>
            <person name="de Vries R.P."/>
            <person name="Riley R."/>
            <person name="Wiebenga A."/>
            <person name="Aguilar-Osorio G."/>
            <person name="Amillis S."/>
            <person name="Uchima C.A."/>
            <person name="Anderluh G."/>
            <person name="Asadollahi M."/>
            <person name="Askin M."/>
            <person name="Barry K."/>
            <person name="Battaglia E."/>
            <person name="Bayram O."/>
            <person name="Benocci T."/>
            <person name="Braus-Stromeyer S.A."/>
            <person name="Caldana C."/>
            <person name="Canovas D."/>
            <person name="Cerqueira G.C."/>
            <person name="Chen F."/>
            <person name="Chen W."/>
            <person name="Choi C."/>
            <person name="Clum A."/>
            <person name="Dos Santos R.A."/>
            <person name="Damasio A.R."/>
            <person name="Diallinas G."/>
            <person name="Emri T."/>
            <person name="Fekete E."/>
            <person name="Flipphi M."/>
            <person name="Freyberg S."/>
            <person name="Gallo A."/>
            <person name="Gournas C."/>
            <person name="Habgood R."/>
            <person name="Hainaut M."/>
            <person name="Harispe M.L."/>
            <person name="Henrissat B."/>
            <person name="Hilden K.S."/>
            <person name="Hope R."/>
            <person name="Hossain A."/>
            <person name="Karabika E."/>
            <person name="Karaffa L."/>
            <person name="Karanyi Z."/>
            <person name="Krasevec N."/>
            <person name="Kuo A."/>
            <person name="Kusch H."/>
            <person name="LaButti K."/>
            <person name="Lagendijk E.L."/>
            <person name="Lapidus A."/>
            <person name="Levasseur A."/>
            <person name="Lindquist E."/>
            <person name="Lipzen A."/>
            <person name="Logrieco A.F."/>
            <person name="MacCabe A."/>
            <person name="Maekelae M.R."/>
            <person name="Malavazi I."/>
            <person name="Melin P."/>
            <person name="Meyer V."/>
            <person name="Mielnichuk N."/>
            <person name="Miskei M."/>
            <person name="Molnar A.P."/>
            <person name="Mule G."/>
            <person name="Ngan C.Y."/>
            <person name="Orejas M."/>
            <person name="Orosz E."/>
            <person name="Ouedraogo J.P."/>
            <person name="Overkamp K.M."/>
            <person name="Park H.-S."/>
            <person name="Perrone G."/>
            <person name="Piumi F."/>
            <person name="Punt P.J."/>
            <person name="Ram A.F."/>
            <person name="Ramon A."/>
            <person name="Rauscher S."/>
            <person name="Record E."/>
            <person name="Riano-Pachon D.M."/>
            <person name="Robert V."/>
            <person name="Roehrig J."/>
            <person name="Ruller R."/>
            <person name="Salamov A."/>
            <person name="Salih N.S."/>
            <person name="Samson R.A."/>
            <person name="Sandor E."/>
            <person name="Sanguinetti M."/>
            <person name="Schuetze T."/>
            <person name="Sepcic K."/>
            <person name="Shelest E."/>
            <person name="Sherlock G."/>
            <person name="Sophianopoulou V."/>
            <person name="Squina F.M."/>
            <person name="Sun H."/>
            <person name="Susca A."/>
            <person name="Todd R.B."/>
            <person name="Tsang A."/>
            <person name="Unkles S.E."/>
            <person name="van de Wiele N."/>
            <person name="van Rossen-Uffink D."/>
            <person name="Oliveira J.V."/>
            <person name="Vesth T.C."/>
            <person name="Visser J."/>
            <person name="Yu J.-H."/>
            <person name="Zhou M."/>
            <person name="Andersen M.R."/>
            <person name="Archer D.B."/>
            <person name="Baker S.E."/>
            <person name="Benoit I."/>
            <person name="Brakhage A.A."/>
            <person name="Braus G.H."/>
            <person name="Fischer R."/>
            <person name="Frisvad J.C."/>
            <person name="Goldman G.H."/>
            <person name="Houbraken J."/>
            <person name="Oakley B."/>
            <person name="Pocsi I."/>
            <person name="Scazzocchio C."/>
            <person name="Seiboth B."/>
            <person name="vanKuyk P.A."/>
            <person name="Wortman J."/>
            <person name="Dyer P.S."/>
            <person name="Grigoriev I.V."/>
        </authorList>
    </citation>
    <scope>NUCLEOTIDE SEQUENCE [LARGE SCALE GENOMIC DNA]</scope>
    <source>
        <strain evidence="2">CBS 134.48</strain>
    </source>
</reference>
<sequence>MDHEHSTKPISIWILSVNGCHLAPVTSYCAPWDGESRSTAEITNGNADRLPDGSRAAPCLSGLYHPHHTRYAGHQLEGSSKLHRHCAQVSRGRGGFIPAICCPHYCYRGIHFGGTYTRQTKKENDTNDVGNVNPQTIGSGQAFRGTGCGYFGQTLFGPERKEYSFMFLDSRAGWESGCG</sequence>
<name>A0A1L9NBH9_ASPTC</name>
<evidence type="ECO:0000313" key="2">
    <source>
        <dbReference type="Proteomes" id="UP000184304"/>
    </source>
</evidence>